<evidence type="ECO:0000313" key="2">
    <source>
        <dbReference type="EMBL" id="KAK7943669.1"/>
    </source>
</evidence>
<gene>
    <name evidence="2" type="ORF">PG986_012782</name>
</gene>
<comment type="caution">
    <text evidence="2">The sequence shown here is derived from an EMBL/GenBank/DDBJ whole genome shotgun (WGS) entry which is preliminary data.</text>
</comment>
<dbReference type="Gene3D" id="2.40.40.10">
    <property type="entry name" value="RlpA-like domain"/>
    <property type="match status" value="1"/>
</dbReference>
<evidence type="ECO:0000256" key="1">
    <source>
        <dbReference type="SAM" id="SignalP"/>
    </source>
</evidence>
<name>A0ABR1Q100_9PEZI</name>
<dbReference type="PANTHER" id="PTHR38850:SF2">
    <property type="entry name" value="CERATO-PLATANIN"/>
    <property type="match status" value="1"/>
</dbReference>
<feature type="chain" id="PRO_5045242965" description="Cerato-platanin" evidence="1">
    <location>
        <begin position="35"/>
        <end position="269"/>
    </location>
</feature>
<proteinExistence type="predicted"/>
<evidence type="ECO:0000313" key="3">
    <source>
        <dbReference type="Proteomes" id="UP001391051"/>
    </source>
</evidence>
<keyword evidence="1" id="KW-0732">Signal</keyword>
<reference evidence="2 3" key="1">
    <citation type="submission" date="2023-01" db="EMBL/GenBank/DDBJ databases">
        <title>Analysis of 21 Apiospora genomes using comparative genomics revels a genus with tremendous synthesis potential of carbohydrate active enzymes and secondary metabolites.</title>
        <authorList>
            <person name="Sorensen T."/>
        </authorList>
    </citation>
    <scope>NUCLEOTIDE SEQUENCE [LARGE SCALE GENOMIC DNA]</scope>
    <source>
        <strain evidence="2 3">CBS 24483</strain>
    </source>
</reference>
<dbReference type="RefSeq" id="XP_066695700.1">
    <property type="nucleotide sequence ID" value="XM_066849004.1"/>
</dbReference>
<dbReference type="PANTHER" id="PTHR38850">
    <property type="entry name" value="CERATO-PLATANIN"/>
    <property type="match status" value="1"/>
</dbReference>
<dbReference type="EMBL" id="JAQQWE010000008">
    <property type="protein sequence ID" value="KAK7943669.1"/>
    <property type="molecule type" value="Genomic_DNA"/>
</dbReference>
<accession>A0ABR1Q100</accession>
<keyword evidence="3" id="KW-1185">Reference proteome</keyword>
<evidence type="ECO:0008006" key="4">
    <source>
        <dbReference type="Google" id="ProtNLM"/>
    </source>
</evidence>
<dbReference type="Proteomes" id="UP001391051">
    <property type="component" value="Unassembled WGS sequence"/>
</dbReference>
<dbReference type="InterPro" id="IPR036908">
    <property type="entry name" value="RlpA-like_sf"/>
</dbReference>
<feature type="signal peptide" evidence="1">
    <location>
        <begin position="1"/>
        <end position="34"/>
    </location>
</feature>
<dbReference type="GeneID" id="92082066"/>
<sequence length="269" mass="28190">MSHLSPALLADTILWSAAHIVAGAAAGGSGTVWATPHDSYSSSVGVLGCKVDTNRIAYWPSSVSCDALCVELSYEGRSVKLLKVDQSGGAFDVSYDAWNYLYTGHGAREQPAAGGAVPMQYRDLDAGECAGLIHTDGNRLPLSGANSMNFLSSCLEQPGGSWVGRNYQLFNILDPICTWGKDEACELKDWPSANQGTCPSTLGEPVALTSDPVYNIRYPSGQEFAAGSGELRKDSGAVGGRIGGSAKKAAGMMGWAVCVTTMLVGHFVL</sequence>
<organism evidence="2 3">
    <name type="scientific">Apiospora aurea</name>
    <dbReference type="NCBI Taxonomy" id="335848"/>
    <lineage>
        <taxon>Eukaryota</taxon>
        <taxon>Fungi</taxon>
        <taxon>Dikarya</taxon>
        <taxon>Ascomycota</taxon>
        <taxon>Pezizomycotina</taxon>
        <taxon>Sordariomycetes</taxon>
        <taxon>Xylariomycetidae</taxon>
        <taxon>Amphisphaeriales</taxon>
        <taxon>Apiosporaceae</taxon>
        <taxon>Apiospora</taxon>
    </lineage>
</organism>
<protein>
    <recommendedName>
        <fullName evidence="4">Cerato-platanin</fullName>
    </recommendedName>
</protein>